<evidence type="ECO:0000256" key="2">
    <source>
        <dbReference type="ARBA" id="ARBA00004574"/>
    </source>
</evidence>
<comment type="subcellular location">
    <subcellularLocation>
        <location evidence="2">Chromosome</location>
        <location evidence="2">Telomere</location>
    </subcellularLocation>
    <subcellularLocation>
        <location evidence="1">Nucleus</location>
    </subcellularLocation>
</comment>
<protein>
    <recommendedName>
        <fullName evidence="7">Telomere-associated protein Rif1 N-terminal domain-containing protein</fullName>
    </recommendedName>
</protein>
<accession>A0A978W2Z2</accession>
<keyword evidence="5" id="KW-0539">Nucleus</keyword>
<dbReference type="GO" id="GO:0000723">
    <property type="term" value="P:telomere maintenance"/>
    <property type="evidence" value="ECO:0007669"/>
    <property type="project" value="TreeGrafter"/>
</dbReference>
<dbReference type="SUPFAM" id="SSF48371">
    <property type="entry name" value="ARM repeat"/>
    <property type="match status" value="1"/>
</dbReference>
<reference evidence="8" key="1">
    <citation type="journal article" date="2021" name="Front. Plant Sci.">
        <title>Chromosome-Scale Genome Assembly for Chinese Sour Jujube and Insights Into Its Genome Evolution and Domestication Signature.</title>
        <authorList>
            <person name="Shen L.-Y."/>
            <person name="Luo H."/>
            <person name="Wang X.-L."/>
            <person name="Wang X.-M."/>
            <person name="Qiu X.-J."/>
            <person name="Liu H."/>
            <person name="Zhou S.-S."/>
            <person name="Jia K.-H."/>
            <person name="Nie S."/>
            <person name="Bao Y.-T."/>
            <person name="Zhang R.-G."/>
            <person name="Yun Q.-Z."/>
            <person name="Chai Y.-H."/>
            <person name="Lu J.-Y."/>
            <person name="Li Y."/>
            <person name="Zhao S.-W."/>
            <person name="Mao J.-F."/>
            <person name="Jia S.-G."/>
            <person name="Mao Y.-M."/>
        </authorList>
    </citation>
    <scope>NUCLEOTIDE SEQUENCE</scope>
    <source>
        <strain evidence="8">AT0</strain>
        <tissue evidence="8">Leaf</tissue>
    </source>
</reference>
<dbReference type="GO" id="GO:0005634">
    <property type="term" value="C:nucleus"/>
    <property type="evidence" value="ECO:0007669"/>
    <property type="project" value="UniProtKB-SubCell"/>
</dbReference>
<evidence type="ECO:0000256" key="1">
    <source>
        <dbReference type="ARBA" id="ARBA00004123"/>
    </source>
</evidence>
<evidence type="ECO:0000259" key="7">
    <source>
        <dbReference type="Pfam" id="PF12231"/>
    </source>
</evidence>
<comment type="caution">
    <text evidence="8">The sequence shown here is derived from an EMBL/GenBank/DDBJ whole genome shotgun (WGS) entry which is preliminary data.</text>
</comment>
<dbReference type="Pfam" id="PF12231">
    <property type="entry name" value="Rif1_N"/>
    <property type="match status" value="1"/>
</dbReference>
<dbReference type="PANTHER" id="PTHR22928">
    <property type="entry name" value="TELOMERE-ASSOCIATED PROTEIN RIF1"/>
    <property type="match status" value="1"/>
</dbReference>
<evidence type="ECO:0000256" key="6">
    <source>
        <dbReference type="ARBA" id="ARBA00023306"/>
    </source>
</evidence>
<evidence type="ECO:0000256" key="4">
    <source>
        <dbReference type="ARBA" id="ARBA00022895"/>
    </source>
</evidence>
<keyword evidence="6" id="KW-0131">Cell cycle</keyword>
<name>A0A978W2Z2_ZIZJJ</name>
<dbReference type="PANTHER" id="PTHR22928:SF3">
    <property type="entry name" value="TELOMERE-ASSOCIATED PROTEIN RIF1"/>
    <property type="match status" value="1"/>
</dbReference>
<keyword evidence="3" id="KW-0158">Chromosome</keyword>
<dbReference type="InterPro" id="IPR016024">
    <property type="entry name" value="ARM-type_fold"/>
</dbReference>
<keyword evidence="4" id="KW-0779">Telomere</keyword>
<dbReference type="InterPro" id="IPR022031">
    <property type="entry name" value="Rif1_N"/>
</dbReference>
<organism evidence="8 9">
    <name type="scientific">Ziziphus jujuba var. spinosa</name>
    <dbReference type="NCBI Taxonomy" id="714518"/>
    <lineage>
        <taxon>Eukaryota</taxon>
        <taxon>Viridiplantae</taxon>
        <taxon>Streptophyta</taxon>
        <taxon>Embryophyta</taxon>
        <taxon>Tracheophyta</taxon>
        <taxon>Spermatophyta</taxon>
        <taxon>Magnoliopsida</taxon>
        <taxon>eudicotyledons</taxon>
        <taxon>Gunneridae</taxon>
        <taxon>Pentapetalae</taxon>
        <taxon>rosids</taxon>
        <taxon>fabids</taxon>
        <taxon>Rosales</taxon>
        <taxon>Rhamnaceae</taxon>
        <taxon>Paliureae</taxon>
        <taxon>Ziziphus</taxon>
    </lineage>
</organism>
<sequence length="1199" mass="136999">MSNFSDQLDEIKTLLSSNINKAFAYSTLLHLQEQSSNTQASIQILAESCQSLIPLIVADVHEDDEEMYVEKLTSSLSRLAFVHFLVDLVVVALLLENEKEKILIDSGFAFNSATQALKCLGFMIYHPSLVAPISVDEANLVLDSLVKLITTTKMKAVCNLGVWCISIQQFNYQLLASHFHPLLQAVVHALDNPIGSLSTTFEATQAVMKLAVQLDEKMRDMSHVWVPPIYRRLLSFDKKERDMSERCLLKIKSLILPPPLKLSKYHIVSPRENHKSFPLPYIDGGAKEIGLETSYNALVRDMKQKLLTGMKDMLSHDMKVKAIIAWGWFIRLLGSHALKNRHLVNDMLKIPEHTFSDQNAQVQNASQVAWEGLIDALIFPPTLPCKRNAMEEEEVGEQMGTSKSKNNEIQSNGFSKSIKLIMTPLIGIISSNCDASVRSSCFNTWCYLLHKLDSSVNCPSVRKLVLQPIFEAVFQIGLDSNSIWLWNQCVNLLDDSILAKCTDVDQESSHLVSQSTRSSMHGCFISEKCSWKLYPIKWLPWDLSQLDFYLKIIYILIHQASKTTFLHENRKSSYDASLRLFRSVSKGVQLELKKLSTNYDDVTLCLKTILKFIINFYEENFEGSDRNDLHHISLQFVEVVTDEINAAILGSPLYKVPLDLKCIERQLVNAIEHEHAKDLVMCSITYMDMVSPMVYLTAFYFCVVVQSTLNMPKIDFFLQAIKKYFKIMLSSYDPVENFIVTIGLLYMHTGPSCLRMWIAVVKVLKDTVFDKKDISLYKMENGRSFFATCHLLSYPFFIFYCHQKALISANVGDYAEESFISVEKKLDLRQILEVWKSLYSSLCTPQFECFSSNSFCKELCNMLSGWLEKYTILVECANDLNPKDLDLDLISLCGGVVIYILEQSQSSVVSSEYNRERSRDDMIPSGMTSCMTLVIRFMKLLQTGMGKGLPTDLAVLSRQVTIAVFLPLIFGFFHSETHMMSCPLLQWLTHKDMRDENTSHQLQLVWTEILNCLRRSQPPIIFDSALLRHHAPLLEKTLDHPNPTISEPTINFWNSTYGEQINLDYPQTLLHVLDKLSRSGRINLHKRSQVQRCDSPQKYTVSAAHNNRSKRIELVKDCMNHVKHKEMPYSSLKRRRLELTEHQKEVRRAQQGRGMDCGGHGPGIRTYTNVDFSQGNEDSQESQEFRDSESMLEMLKRAF</sequence>
<dbReference type="GO" id="GO:0000781">
    <property type="term" value="C:chromosome, telomeric region"/>
    <property type="evidence" value="ECO:0007669"/>
    <property type="project" value="UniProtKB-SubCell"/>
</dbReference>
<dbReference type="Proteomes" id="UP000813462">
    <property type="component" value="Unassembled WGS sequence"/>
</dbReference>
<evidence type="ECO:0000313" key="9">
    <source>
        <dbReference type="Proteomes" id="UP000813462"/>
    </source>
</evidence>
<dbReference type="AlphaFoldDB" id="A0A978W2Z2"/>
<evidence type="ECO:0000256" key="3">
    <source>
        <dbReference type="ARBA" id="ARBA00022454"/>
    </source>
</evidence>
<proteinExistence type="predicted"/>
<gene>
    <name evidence="8" type="ORF">FEM48_Zijuj01G0188400</name>
</gene>
<evidence type="ECO:0000313" key="8">
    <source>
        <dbReference type="EMBL" id="KAH7546326.1"/>
    </source>
</evidence>
<feature type="domain" description="Telomere-associated protein Rif1 N-terminal" evidence="7">
    <location>
        <begin position="113"/>
        <end position="417"/>
    </location>
</feature>
<evidence type="ECO:0000256" key="5">
    <source>
        <dbReference type="ARBA" id="ARBA00023242"/>
    </source>
</evidence>
<dbReference type="EMBL" id="JAEACU010000001">
    <property type="protein sequence ID" value="KAH7546326.1"/>
    <property type="molecule type" value="Genomic_DNA"/>
</dbReference>